<dbReference type="Pfam" id="PF00068">
    <property type="entry name" value="Phospholip_A2_1"/>
    <property type="match status" value="1"/>
</dbReference>
<dbReference type="GO" id="GO:0050482">
    <property type="term" value="P:arachidonate secretion"/>
    <property type="evidence" value="ECO:0007669"/>
    <property type="project" value="InterPro"/>
</dbReference>
<keyword evidence="4 19" id="KW-0964">Secreted</keyword>
<protein>
    <recommendedName>
        <fullName evidence="19">Phospholipase A2</fullName>
        <ecNumber evidence="19">3.1.1.4</ecNumber>
    </recommendedName>
</protein>
<dbReference type="PANTHER" id="PTHR11716:SF9">
    <property type="entry name" value="PHOSPHOLIPASE A2, MEMBRANE ASSOCIATED"/>
    <property type="match status" value="1"/>
</dbReference>
<feature type="binding site" evidence="16">
    <location>
        <position position="51"/>
    </location>
    <ligand>
        <name>Ca(2+)</name>
        <dbReference type="ChEBI" id="CHEBI:29108"/>
    </ligand>
</feature>
<keyword evidence="5" id="KW-0929">Antimicrobial</keyword>
<organism evidence="21 22">
    <name type="scientific">Sarcophilus harrisii</name>
    <name type="common">Tasmanian devil</name>
    <name type="synonym">Sarcophilus laniarius</name>
    <dbReference type="NCBI Taxonomy" id="9305"/>
    <lineage>
        <taxon>Eukaryota</taxon>
        <taxon>Metazoa</taxon>
        <taxon>Chordata</taxon>
        <taxon>Craniata</taxon>
        <taxon>Vertebrata</taxon>
        <taxon>Euteleostomi</taxon>
        <taxon>Mammalia</taxon>
        <taxon>Metatheria</taxon>
        <taxon>Dasyuromorphia</taxon>
        <taxon>Dasyuridae</taxon>
        <taxon>Sarcophilus</taxon>
    </lineage>
</organism>
<comment type="catalytic activity">
    <reaction evidence="10">
        <text>1-hexadecanoyl-2-(5Z,8Z,11Z,14Z-eicosatetraenoyl)-sn-glycero-3-phosphoethanolamine + H2O = 1-hexadecanoyl-sn-glycero-3-phosphoethanolamine + (5Z,8Z,11Z,14Z)-eicosatetraenoate + H(+)</text>
        <dbReference type="Rhea" id="RHEA:40431"/>
        <dbReference type="ChEBI" id="CHEBI:15377"/>
        <dbReference type="ChEBI" id="CHEBI:15378"/>
        <dbReference type="ChEBI" id="CHEBI:32395"/>
        <dbReference type="ChEBI" id="CHEBI:73004"/>
        <dbReference type="ChEBI" id="CHEBI:73009"/>
    </reaction>
    <physiologicalReaction direction="left-to-right" evidence="10">
        <dbReference type="Rhea" id="RHEA:40432"/>
    </physiologicalReaction>
</comment>
<dbReference type="InterPro" id="IPR016090">
    <property type="entry name" value="PLA2-like_dom"/>
</dbReference>
<feature type="signal peptide" evidence="19">
    <location>
        <begin position="1"/>
        <end position="20"/>
    </location>
</feature>
<feature type="disulfide bond" evidence="17">
    <location>
        <begin position="63"/>
        <end position="117"/>
    </location>
</feature>
<feature type="disulfide bond" evidence="17">
    <location>
        <begin position="79"/>
        <end position="103"/>
    </location>
</feature>
<keyword evidence="5" id="KW-0081">Bacteriolytic enzyme</keyword>
<evidence type="ECO:0000313" key="22">
    <source>
        <dbReference type="Proteomes" id="UP000007648"/>
    </source>
</evidence>
<dbReference type="InterPro" id="IPR036444">
    <property type="entry name" value="PLipase_A2_dom_sf"/>
</dbReference>
<feature type="chain" id="PRO_5029951769" description="Phospholipase A2" evidence="19">
    <location>
        <begin position="21"/>
        <end position="144"/>
    </location>
</feature>
<comment type="cofactor">
    <cofactor evidence="16">
        <name>Ca(2+)</name>
        <dbReference type="ChEBI" id="CHEBI:29108"/>
    </cofactor>
    <text evidence="16">Binds 1 Ca(2+) ion per subunit.</text>
</comment>
<keyword evidence="6 17" id="KW-1015">Disulfide bond</keyword>
<comment type="catalytic activity">
    <reaction evidence="14">
        <text>1-hexadecanoyl-2-(9Z-octadecenoyl)-sn-glycero-3-phosphoglycerol + H2O = 1-hexadecanoyl-sn-glycero-3-phosphoglycerol + (9Z)-octadecenoate + H(+)</text>
        <dbReference type="Rhea" id="RHEA:44524"/>
        <dbReference type="ChEBI" id="CHEBI:15377"/>
        <dbReference type="ChEBI" id="CHEBI:15378"/>
        <dbReference type="ChEBI" id="CHEBI:30823"/>
        <dbReference type="ChEBI" id="CHEBI:84472"/>
        <dbReference type="ChEBI" id="CHEBI:84475"/>
    </reaction>
    <physiologicalReaction direction="left-to-right" evidence="14">
        <dbReference type="Rhea" id="RHEA:44525"/>
    </physiologicalReaction>
</comment>
<evidence type="ECO:0000256" key="16">
    <source>
        <dbReference type="PIRSR" id="PIRSR601211-2"/>
    </source>
</evidence>
<dbReference type="Gene3D" id="1.20.90.10">
    <property type="entry name" value="Phospholipase A2 domain"/>
    <property type="match status" value="1"/>
</dbReference>
<keyword evidence="19" id="KW-0732">Signal</keyword>
<dbReference type="GO" id="GO:0005543">
    <property type="term" value="F:phospholipid binding"/>
    <property type="evidence" value="ECO:0007669"/>
    <property type="project" value="TreeGrafter"/>
</dbReference>
<feature type="disulfide bond" evidence="17">
    <location>
        <begin position="97"/>
        <end position="108"/>
    </location>
</feature>
<dbReference type="SMART" id="SM00085">
    <property type="entry name" value="PA2c"/>
    <property type="match status" value="1"/>
</dbReference>
<evidence type="ECO:0000256" key="1">
    <source>
        <dbReference type="ARBA" id="ARBA00004450"/>
    </source>
</evidence>
<keyword evidence="16" id="KW-0479">Metal-binding</keyword>
<feature type="disulfide bond" evidence="17">
    <location>
        <begin position="46"/>
        <end position="137"/>
    </location>
</feature>
<comment type="catalytic activity">
    <reaction evidence="19">
        <text>a 1,2-diacyl-sn-glycero-3-phosphocholine + H2O = a 1-acyl-sn-glycero-3-phosphocholine + a fatty acid + H(+)</text>
        <dbReference type="Rhea" id="RHEA:15801"/>
        <dbReference type="ChEBI" id="CHEBI:15377"/>
        <dbReference type="ChEBI" id="CHEBI:15378"/>
        <dbReference type="ChEBI" id="CHEBI:28868"/>
        <dbReference type="ChEBI" id="CHEBI:57643"/>
        <dbReference type="ChEBI" id="CHEBI:58168"/>
        <dbReference type="EC" id="3.1.1.4"/>
    </reaction>
</comment>
<dbReference type="GO" id="GO:0042130">
    <property type="term" value="P:negative regulation of T cell proliferation"/>
    <property type="evidence" value="ECO:0007669"/>
    <property type="project" value="TreeGrafter"/>
</dbReference>
<comment type="catalytic activity">
    <reaction evidence="9">
        <text>1,2-dihexadecanoyl-sn-glycero-3-phospho-(1'-sn-glycerol) + H2O = 1-hexadecanoyl-sn-glycero-3-phospho-(1'-sn-glycerol) + hexadecanoate + H(+)</text>
        <dbReference type="Rhea" id="RHEA:45472"/>
        <dbReference type="ChEBI" id="CHEBI:7896"/>
        <dbReference type="ChEBI" id="CHEBI:15377"/>
        <dbReference type="ChEBI" id="CHEBI:15378"/>
        <dbReference type="ChEBI" id="CHEBI:72829"/>
        <dbReference type="ChEBI" id="CHEBI:75158"/>
    </reaction>
    <physiologicalReaction direction="left-to-right" evidence="9">
        <dbReference type="Rhea" id="RHEA:45473"/>
    </physiologicalReaction>
</comment>
<dbReference type="GeneID" id="100926652"/>
<dbReference type="Proteomes" id="UP000007648">
    <property type="component" value="Unassembled WGS sequence"/>
</dbReference>
<dbReference type="GO" id="GO:0005576">
    <property type="term" value="C:extracellular region"/>
    <property type="evidence" value="ECO:0007669"/>
    <property type="project" value="UniProtKB-SubCell"/>
</dbReference>
<evidence type="ECO:0000256" key="2">
    <source>
        <dbReference type="ARBA" id="ARBA00004613"/>
    </source>
</evidence>
<evidence type="ECO:0000256" key="17">
    <source>
        <dbReference type="PIRSR" id="PIRSR601211-3"/>
    </source>
</evidence>
<evidence type="ECO:0000259" key="20">
    <source>
        <dbReference type="SMART" id="SM00085"/>
    </source>
</evidence>
<feature type="disulfide bond" evidence="17">
    <location>
        <begin position="48"/>
        <end position="64"/>
    </location>
</feature>
<feature type="binding site" evidence="16">
    <location>
        <position position="49"/>
    </location>
    <ligand>
        <name>Ca(2+)</name>
        <dbReference type="ChEBI" id="CHEBI:29108"/>
    </ligand>
</feature>
<dbReference type="PRINTS" id="PR00389">
    <property type="entry name" value="PHPHLIPASEA2"/>
</dbReference>
<evidence type="ECO:0000256" key="13">
    <source>
        <dbReference type="ARBA" id="ARBA00049039"/>
    </source>
</evidence>
<dbReference type="PANTHER" id="PTHR11716">
    <property type="entry name" value="PHOSPHOLIPASE A2 FAMILY MEMBER"/>
    <property type="match status" value="1"/>
</dbReference>
<keyword evidence="16 19" id="KW-0106">Calcium</keyword>
<evidence type="ECO:0000256" key="12">
    <source>
        <dbReference type="ARBA" id="ARBA00048699"/>
    </source>
</evidence>
<dbReference type="GO" id="GO:0031640">
    <property type="term" value="P:killing of cells of another organism"/>
    <property type="evidence" value="ECO:0007669"/>
    <property type="project" value="UniProtKB-KW"/>
</dbReference>
<dbReference type="GO" id="GO:0006644">
    <property type="term" value="P:phospholipid metabolic process"/>
    <property type="evidence" value="ECO:0007669"/>
    <property type="project" value="InterPro"/>
</dbReference>
<evidence type="ECO:0000256" key="19">
    <source>
        <dbReference type="RuleBase" id="RU361236"/>
    </source>
</evidence>
<dbReference type="PROSITE" id="PS00118">
    <property type="entry name" value="PA2_HIS"/>
    <property type="match status" value="1"/>
</dbReference>
<feature type="binding site" evidence="16">
    <location>
        <position position="68"/>
    </location>
    <ligand>
        <name>Ca(2+)</name>
        <dbReference type="ChEBI" id="CHEBI:29108"/>
    </ligand>
</feature>
<gene>
    <name evidence="21" type="primary">LOC100926652</name>
</gene>
<dbReference type="RefSeq" id="XP_003766515.1">
    <property type="nucleotide sequence ID" value="XM_003766467.2"/>
</dbReference>
<dbReference type="EC" id="3.1.1.4" evidence="19"/>
<evidence type="ECO:0000256" key="7">
    <source>
        <dbReference type="ARBA" id="ARBA00036719"/>
    </source>
</evidence>
<evidence type="ECO:0000256" key="5">
    <source>
        <dbReference type="ARBA" id="ARBA00022638"/>
    </source>
</evidence>
<name>A0A7N4NVB3_SARHA</name>
<dbReference type="GO" id="GO:0005509">
    <property type="term" value="F:calcium ion binding"/>
    <property type="evidence" value="ECO:0007669"/>
    <property type="project" value="InterPro"/>
</dbReference>
<evidence type="ECO:0000256" key="6">
    <source>
        <dbReference type="ARBA" id="ARBA00023157"/>
    </source>
</evidence>
<comment type="catalytic activity">
    <reaction evidence="8">
        <text>a 1,2-diacyl-sn-glycero-3-phosphoethanolamine + H2O = a 1-acyl-sn-glycero-3-phosphoethanolamine + a fatty acid + H(+)</text>
        <dbReference type="Rhea" id="RHEA:44604"/>
        <dbReference type="ChEBI" id="CHEBI:15377"/>
        <dbReference type="ChEBI" id="CHEBI:15378"/>
        <dbReference type="ChEBI" id="CHEBI:28868"/>
        <dbReference type="ChEBI" id="CHEBI:64381"/>
        <dbReference type="ChEBI" id="CHEBI:64612"/>
    </reaction>
    <physiologicalReaction direction="left-to-right" evidence="8">
        <dbReference type="Rhea" id="RHEA:44605"/>
    </physiologicalReaction>
</comment>
<reference evidence="21" key="2">
    <citation type="submission" date="2025-08" db="UniProtKB">
        <authorList>
            <consortium name="Ensembl"/>
        </authorList>
    </citation>
    <scope>IDENTIFICATION</scope>
</reference>
<evidence type="ECO:0000256" key="18">
    <source>
        <dbReference type="RuleBase" id="RU003654"/>
    </source>
</evidence>
<keyword evidence="19" id="KW-0443">Lipid metabolism</keyword>
<dbReference type="GeneTree" id="ENSGT00940000155096"/>
<sequence>MKIVLLLVVLIICGLTEVQGNLLQFQNMIGKLTGKNALTDYGFYGCHCGLGGKGTPKDATDRCCSTHDCCYFKLEKKGCKPKTQTYNYKYQSGSITCGSGSSCQKAICSCDKAAAYCMKNNLRSYKVKYRNFPNFLCKGNEPRC</sequence>
<reference evidence="21" key="3">
    <citation type="submission" date="2025-09" db="UniProtKB">
        <authorList>
            <consortium name="Ensembl"/>
        </authorList>
    </citation>
    <scope>IDENTIFICATION</scope>
</reference>
<dbReference type="Ensembl" id="ENSSHAT00000024938.1">
    <property type="protein sequence ID" value="ENSSHAP00000028304.1"/>
    <property type="gene ID" value="ENSSHAG00000022150.1"/>
</dbReference>
<accession>A0A7N4NVB3</accession>
<reference evidence="21 22" key="1">
    <citation type="journal article" date="2011" name="Proc. Natl. Acad. Sci. U.S.A.">
        <title>Genetic diversity and population structure of the endangered marsupial Sarcophilus harrisii (Tasmanian devil).</title>
        <authorList>
            <person name="Miller W."/>
            <person name="Hayes V.M."/>
            <person name="Ratan A."/>
            <person name="Petersen D.C."/>
            <person name="Wittekindt N.E."/>
            <person name="Miller J."/>
            <person name="Walenz B."/>
            <person name="Knight J."/>
            <person name="Qi J."/>
            <person name="Zhao F."/>
            <person name="Wang Q."/>
            <person name="Bedoya-Reina O.C."/>
            <person name="Katiyar N."/>
            <person name="Tomsho L.P."/>
            <person name="Kasson L.M."/>
            <person name="Hardie R.A."/>
            <person name="Woodbridge P."/>
            <person name="Tindall E.A."/>
            <person name="Bertelsen M.F."/>
            <person name="Dixon D."/>
            <person name="Pyecroft S."/>
            <person name="Helgen K.M."/>
            <person name="Lesk A.M."/>
            <person name="Pringle T.H."/>
            <person name="Patterson N."/>
            <person name="Zhang Y."/>
            <person name="Kreiss A."/>
            <person name="Woods G.M."/>
            <person name="Jones M.E."/>
            <person name="Schuster S.C."/>
        </authorList>
    </citation>
    <scope>NUCLEOTIDE SEQUENCE [LARGE SCALE GENOMIC DNA]</scope>
</reference>
<dbReference type="GO" id="GO:0005741">
    <property type="term" value="C:mitochondrial outer membrane"/>
    <property type="evidence" value="ECO:0007669"/>
    <property type="project" value="UniProtKB-SubCell"/>
</dbReference>
<keyword evidence="19" id="KW-0378">Hydrolase</keyword>
<comment type="catalytic activity">
    <reaction evidence="12">
        <text>1-hexadecanoyl-2-(9Z-octadecenoyl)-sn-glycero-3-phosphocholine + H2O = 1-hexadecanoyl-sn-glycero-3-phosphocholine + (9Z)-octadecenoate + H(+)</text>
        <dbReference type="Rhea" id="RHEA:38779"/>
        <dbReference type="ChEBI" id="CHEBI:15377"/>
        <dbReference type="ChEBI" id="CHEBI:15378"/>
        <dbReference type="ChEBI" id="CHEBI:30823"/>
        <dbReference type="ChEBI" id="CHEBI:72998"/>
        <dbReference type="ChEBI" id="CHEBI:73001"/>
    </reaction>
    <physiologicalReaction direction="left-to-right" evidence="12">
        <dbReference type="Rhea" id="RHEA:38780"/>
    </physiologicalReaction>
</comment>
<comment type="catalytic activity">
    <reaction evidence="11">
        <text>1-hexadecanoyl-2-(9Z-octadecenoyl)-sn-glycero-3-phosphoethanolamine + H2O = 1-hexadecanoyl-sn-glycero-3-phosphoethanolamine + (9Z)-octadecenoate + H(+)</text>
        <dbReference type="Rhea" id="RHEA:40911"/>
        <dbReference type="ChEBI" id="CHEBI:15377"/>
        <dbReference type="ChEBI" id="CHEBI:15378"/>
        <dbReference type="ChEBI" id="CHEBI:30823"/>
        <dbReference type="ChEBI" id="CHEBI:73004"/>
        <dbReference type="ChEBI" id="CHEBI:73007"/>
    </reaction>
    <physiologicalReaction direction="left-to-right" evidence="11">
        <dbReference type="Rhea" id="RHEA:40912"/>
    </physiologicalReaction>
</comment>
<dbReference type="AlphaFoldDB" id="A0A7N4NVB3"/>
<proteinExistence type="inferred from homology"/>
<feature type="disulfide bond" evidence="17">
    <location>
        <begin position="69"/>
        <end position="144"/>
    </location>
</feature>
<feature type="domain" description="Phospholipase A2-like central" evidence="20">
    <location>
        <begin position="21"/>
        <end position="138"/>
    </location>
</feature>
<comment type="catalytic activity">
    <reaction evidence="13">
        <text>1-hexadecanoyl-2-(9Z,12Z-octadecadienoyl)-sn-glycero-3-phosphoethanolamine + H2O = 1-hexadecanoyl-sn-glycero-3-phosphoethanolamine + (9Z,12Z)-octadecadienoate + H(+)</text>
        <dbReference type="Rhea" id="RHEA:40815"/>
        <dbReference type="ChEBI" id="CHEBI:15377"/>
        <dbReference type="ChEBI" id="CHEBI:15378"/>
        <dbReference type="ChEBI" id="CHEBI:30245"/>
        <dbReference type="ChEBI" id="CHEBI:73004"/>
        <dbReference type="ChEBI" id="CHEBI:73008"/>
    </reaction>
    <physiologicalReaction direction="left-to-right" evidence="13">
        <dbReference type="Rhea" id="RHEA:40816"/>
    </physiologicalReaction>
</comment>
<dbReference type="SUPFAM" id="SSF48619">
    <property type="entry name" value="Phospholipase A2, PLA2"/>
    <property type="match status" value="1"/>
</dbReference>
<dbReference type="KEGG" id="shr:100926652"/>
<dbReference type="InterPro" id="IPR033113">
    <property type="entry name" value="PLA2_histidine"/>
</dbReference>
<dbReference type="FunFam" id="1.20.90.10:FF:000001">
    <property type="entry name" value="Basic phospholipase A2 homolog"/>
    <property type="match status" value="1"/>
</dbReference>
<evidence type="ECO:0000256" key="14">
    <source>
        <dbReference type="ARBA" id="ARBA00049282"/>
    </source>
</evidence>
<dbReference type="GO" id="GO:0016042">
    <property type="term" value="P:lipid catabolic process"/>
    <property type="evidence" value="ECO:0007669"/>
    <property type="project" value="InterPro"/>
</dbReference>
<feature type="active site" evidence="15">
    <location>
        <position position="67"/>
    </location>
</feature>
<evidence type="ECO:0000256" key="11">
    <source>
        <dbReference type="ARBA" id="ARBA00048613"/>
    </source>
</evidence>
<comment type="similarity">
    <text evidence="3 18">Belongs to the phospholipase A2 family.</text>
</comment>
<dbReference type="OrthoDB" id="5841574at2759"/>
<keyword evidence="22" id="KW-1185">Reference proteome</keyword>
<dbReference type="GO" id="GO:0042742">
    <property type="term" value="P:defense response to bacterium"/>
    <property type="evidence" value="ECO:0007669"/>
    <property type="project" value="UniProtKB-KW"/>
</dbReference>
<dbReference type="GO" id="GO:0047498">
    <property type="term" value="F:calcium-dependent phospholipase A2 activity"/>
    <property type="evidence" value="ECO:0007669"/>
    <property type="project" value="TreeGrafter"/>
</dbReference>
<dbReference type="OMA" id="RGHEIEC"/>
<evidence type="ECO:0000256" key="3">
    <source>
        <dbReference type="ARBA" id="ARBA00007056"/>
    </source>
</evidence>
<feature type="disulfide bond" evidence="17">
    <location>
        <begin position="70"/>
        <end position="110"/>
    </location>
</feature>
<feature type="active site" evidence="15">
    <location>
        <position position="111"/>
    </location>
</feature>
<dbReference type="CDD" id="cd00125">
    <property type="entry name" value="PLA2c"/>
    <property type="match status" value="1"/>
</dbReference>
<evidence type="ECO:0000256" key="9">
    <source>
        <dbReference type="ARBA" id="ARBA00048080"/>
    </source>
</evidence>
<comment type="subcellular location">
    <subcellularLocation>
        <location evidence="1">Mitochondrion outer membrane</location>
        <topology evidence="1">Peripheral membrane protein</topology>
    </subcellularLocation>
    <subcellularLocation>
        <location evidence="2 19">Secreted</location>
    </subcellularLocation>
</comment>
<evidence type="ECO:0000256" key="10">
    <source>
        <dbReference type="ARBA" id="ARBA00048541"/>
    </source>
</evidence>
<evidence type="ECO:0000256" key="8">
    <source>
        <dbReference type="ARBA" id="ARBA00036775"/>
    </source>
</evidence>
<evidence type="ECO:0000256" key="15">
    <source>
        <dbReference type="PIRSR" id="PIRSR601211-1"/>
    </source>
</evidence>
<comment type="catalytic activity">
    <reaction evidence="7">
        <text>1-hexadecanoyl-2-(4Z,7Z,10Z,13Z,16Z,19Z-docosahexaenoyl)-sn-glycero-3-phosphocholine + H2O = (4Z,7Z,10Z,13Z,16Z,19Z)-docosahexaenoate + 1-hexadecanoyl-sn-glycero-3-phosphocholine + H(+)</text>
        <dbReference type="Rhea" id="RHEA:41231"/>
        <dbReference type="ChEBI" id="CHEBI:15377"/>
        <dbReference type="ChEBI" id="CHEBI:15378"/>
        <dbReference type="ChEBI" id="CHEBI:72998"/>
        <dbReference type="ChEBI" id="CHEBI:74963"/>
        <dbReference type="ChEBI" id="CHEBI:77016"/>
    </reaction>
    <physiologicalReaction direction="left-to-right" evidence="7">
        <dbReference type="Rhea" id="RHEA:41232"/>
    </physiologicalReaction>
</comment>
<evidence type="ECO:0000313" key="21">
    <source>
        <dbReference type="Ensembl" id="ENSSHAP00000028304.1"/>
    </source>
</evidence>
<evidence type="ECO:0000256" key="4">
    <source>
        <dbReference type="ARBA" id="ARBA00022525"/>
    </source>
</evidence>
<dbReference type="InterPro" id="IPR001211">
    <property type="entry name" value="PLA2"/>
</dbReference>